<dbReference type="RefSeq" id="WP_074063414.1">
    <property type="nucleotide sequence ID" value="NZ_CP017242.1"/>
</dbReference>
<dbReference type="GO" id="GO:0043041">
    <property type="term" value="P:amino acid activation for nonribosomal peptide biosynthetic process"/>
    <property type="evidence" value="ECO:0007669"/>
    <property type="project" value="TreeGrafter"/>
</dbReference>
<dbReference type="FunFam" id="3.30.559.30:FF:000006">
    <property type="entry name" value="Yersiniabactin polyketide/non-ribosomal peptide synthetase"/>
    <property type="match status" value="1"/>
</dbReference>
<dbReference type="PANTHER" id="PTHR45527">
    <property type="entry name" value="NONRIBOSOMAL PEPTIDE SYNTHETASE"/>
    <property type="match status" value="1"/>
</dbReference>
<dbReference type="InterPro" id="IPR036736">
    <property type="entry name" value="ACP-like_sf"/>
</dbReference>
<comment type="catalytic activity">
    <reaction evidence="6">
        <text>holo-[peptidyl-carrier protein] + L-cysteine + ATP = L-cysteinyl-[peptidyl-carrier protein] + AMP + diphosphate</text>
        <dbReference type="Rhea" id="RHEA:61680"/>
        <dbReference type="Rhea" id="RHEA-COMP:11480"/>
        <dbReference type="Rhea" id="RHEA-COMP:15906"/>
        <dbReference type="ChEBI" id="CHEBI:30616"/>
        <dbReference type="ChEBI" id="CHEBI:33019"/>
        <dbReference type="ChEBI" id="CHEBI:35235"/>
        <dbReference type="ChEBI" id="CHEBI:64479"/>
        <dbReference type="ChEBI" id="CHEBI:144926"/>
        <dbReference type="ChEBI" id="CHEBI:456215"/>
        <dbReference type="EC" id="6.2.1.69"/>
    </reaction>
    <physiologicalReaction direction="left-to-right" evidence="6">
        <dbReference type="Rhea" id="RHEA:61681"/>
    </physiologicalReaction>
</comment>
<evidence type="ECO:0000256" key="1">
    <source>
        <dbReference type="ARBA" id="ARBA00001957"/>
    </source>
</evidence>
<keyword evidence="5" id="KW-0436">Ligase</keyword>
<organism evidence="11 12">
    <name type="scientific">Rhizobium etli 8C-3</name>
    <dbReference type="NCBI Taxonomy" id="538025"/>
    <lineage>
        <taxon>Bacteria</taxon>
        <taxon>Pseudomonadati</taxon>
        <taxon>Pseudomonadota</taxon>
        <taxon>Alphaproteobacteria</taxon>
        <taxon>Hyphomicrobiales</taxon>
        <taxon>Rhizobiaceae</taxon>
        <taxon>Rhizobium/Agrobacterium group</taxon>
        <taxon>Rhizobium</taxon>
    </lineage>
</organism>
<accession>A0A1L5P9P7</accession>
<dbReference type="InterPro" id="IPR023213">
    <property type="entry name" value="CAT-like_dom_sf"/>
</dbReference>
<keyword evidence="3" id="KW-0596">Phosphopantetheine</keyword>
<sequence length="827" mass="90323">MNISNERWIRDAVVEILGEEPATISDRENLFEAGLDSVGLLRLVNRLRRGGLQVSFADLAREPTLAAWDRLVGGGKTADAEPEATQAADAGDARQADSEQTQLGVMQHAYWVGRSAGQRLGGVAAHLYAEFDHAPTGADPAIDPDKLRFALERLIERHETLRTRITSDGKQEVLPAVSAPLTVHDMRGHSAAAVQDHLSTIREVFSHQALDIDNGEMMSVALTLLPDGATRLHIDVDMIAADAVSYRILLADFATVYASPSESLPTLGLNYRDYLAGTKAGGQQSARLASQAWQQRLHALPGAPALPEVIEALRDNPTPKVARRHLWLPPEQKQRLTDIARQNGVTVAMTVATVLSEVVGHWSATDHFLLNVPMFNRAGDHPDFDRIVGDFSSSVMLEIDLRKPLAFIDRVRALQNRMHSDAAHASYTGLDVLRDLTRQRGETVLAPVVFTSALGLGELFAPAVTAVVGRPVWVISQGPQVLLDAQVTEFEGGLLVNWDTREEALTPGVVDEMFKLFERALRQVIDESGAWDRPLQVASANHPRRRFGDRDVRVVDHLGRDRPDHVAGQLLFADEESQDLRRWGRADADGQVKLLGDDSERVNVHGVPVWPVEVEEAVRSDRRIRDVVVLRHGESLVAAVAFERSGEADGAPTGKVFRAQLARQIPSHLLPSQIIVLDDLPRDADGKVKSDAISQLISAHAGRSDYVAPRTDLERVIAGVWEEILGLEDVGVNEEFIALGGDSLLAARVVSRLQEELDTNAVTLRALFRSPTIAELAEQLRKDDDPARLNEVAAIVLEIRAMSDEEVATYLGEAPPVASSTQAGTAA</sequence>
<dbReference type="GO" id="GO:0000036">
    <property type="term" value="F:acyl carrier activity"/>
    <property type="evidence" value="ECO:0007669"/>
    <property type="project" value="TreeGrafter"/>
</dbReference>
<dbReference type="SUPFAM" id="SSF52777">
    <property type="entry name" value="CoA-dependent acyltransferases"/>
    <property type="match status" value="2"/>
</dbReference>
<dbReference type="CDD" id="cd19535">
    <property type="entry name" value="Cyc_NRPS"/>
    <property type="match status" value="1"/>
</dbReference>
<evidence type="ECO:0000256" key="6">
    <source>
        <dbReference type="ARBA" id="ARBA00052643"/>
    </source>
</evidence>
<dbReference type="InterPro" id="IPR020806">
    <property type="entry name" value="PKS_PP-bd"/>
</dbReference>
<evidence type="ECO:0000256" key="3">
    <source>
        <dbReference type="ARBA" id="ARBA00022450"/>
    </source>
</evidence>
<dbReference type="GO" id="GO:0031177">
    <property type="term" value="F:phosphopantetheine binding"/>
    <property type="evidence" value="ECO:0007669"/>
    <property type="project" value="InterPro"/>
</dbReference>
<gene>
    <name evidence="11" type="ORF">AM571_PA00025</name>
</gene>
<dbReference type="Gene3D" id="3.40.50.1820">
    <property type="entry name" value="alpha/beta hydrolase"/>
    <property type="match status" value="1"/>
</dbReference>
<dbReference type="Proteomes" id="UP000185109">
    <property type="component" value="Plasmid pRsp8C3a"/>
</dbReference>
<dbReference type="FunFam" id="1.10.1200.10:FF:000016">
    <property type="entry name" value="Non-ribosomal peptide synthase"/>
    <property type="match status" value="1"/>
</dbReference>
<evidence type="ECO:0000256" key="9">
    <source>
        <dbReference type="SAM" id="MobiDB-lite"/>
    </source>
</evidence>
<comment type="cofactor">
    <cofactor evidence="1">
        <name>pantetheine 4'-phosphate</name>
        <dbReference type="ChEBI" id="CHEBI:47942"/>
    </cofactor>
</comment>
<keyword evidence="11" id="KW-0614">Plasmid</keyword>
<proteinExistence type="predicted"/>
<dbReference type="PANTHER" id="PTHR45527:SF1">
    <property type="entry name" value="FATTY ACID SYNTHASE"/>
    <property type="match status" value="1"/>
</dbReference>
<feature type="region of interest" description="Disordered" evidence="9">
    <location>
        <begin position="75"/>
        <end position="99"/>
    </location>
</feature>
<dbReference type="SUPFAM" id="SSF47336">
    <property type="entry name" value="ACP-like"/>
    <property type="match status" value="2"/>
</dbReference>
<name>A0A1L5P9P7_RHIET</name>
<dbReference type="GO" id="GO:0005737">
    <property type="term" value="C:cytoplasm"/>
    <property type="evidence" value="ECO:0007669"/>
    <property type="project" value="TreeGrafter"/>
</dbReference>
<evidence type="ECO:0000256" key="8">
    <source>
        <dbReference type="ARBA" id="ARBA00079103"/>
    </source>
</evidence>
<dbReference type="SUPFAM" id="SSF56801">
    <property type="entry name" value="Acetyl-CoA synthetase-like"/>
    <property type="match status" value="1"/>
</dbReference>
<dbReference type="InterPro" id="IPR001242">
    <property type="entry name" value="Condensation_dom"/>
</dbReference>
<evidence type="ECO:0000256" key="5">
    <source>
        <dbReference type="ARBA" id="ARBA00022598"/>
    </source>
</evidence>
<geneLocation type="plasmid" evidence="12">
    <name>prsp8c3a</name>
</geneLocation>
<reference evidence="11 12" key="1">
    <citation type="submission" date="2016-09" db="EMBL/GenBank/DDBJ databases">
        <title>The complete genome sequences of Rhizobium gallicum, symbiovars gallicum and phaseoli, symbionts associated to common bean (Phaseolus vulgaris).</title>
        <authorList>
            <person name="Bustos P."/>
            <person name="Santamaria R.I."/>
            <person name="Perez-Carrascal O.M."/>
            <person name="Juarez S."/>
            <person name="Lozano L."/>
            <person name="Martinez-Flores I."/>
            <person name="Martinez-Romero E."/>
            <person name="Cevallos M."/>
            <person name="Romero D."/>
            <person name="Davila G."/>
            <person name="Gonzalez V."/>
        </authorList>
    </citation>
    <scope>NUCLEOTIDE SEQUENCE [LARGE SCALE GENOMIC DNA]</scope>
    <source>
        <strain evidence="11 12">8C-3</strain>
        <plasmid evidence="12">Plasmid prsp8c3a</plasmid>
    </source>
</reference>
<dbReference type="EMBL" id="CP017242">
    <property type="protein sequence ID" value="APO76917.1"/>
    <property type="molecule type" value="Genomic_DNA"/>
</dbReference>
<evidence type="ECO:0000313" key="11">
    <source>
        <dbReference type="EMBL" id="APO76917.1"/>
    </source>
</evidence>
<dbReference type="InterPro" id="IPR045851">
    <property type="entry name" value="AMP-bd_C_sf"/>
</dbReference>
<evidence type="ECO:0000259" key="10">
    <source>
        <dbReference type="PROSITE" id="PS50075"/>
    </source>
</evidence>
<feature type="domain" description="Carrier" evidence="10">
    <location>
        <begin position="708"/>
        <end position="784"/>
    </location>
</feature>
<dbReference type="PROSITE" id="PS00012">
    <property type="entry name" value="PHOSPHOPANTETHEINE"/>
    <property type="match status" value="2"/>
</dbReference>
<protein>
    <recommendedName>
        <fullName evidence="8">L-cysteine--[L-cysteinyl-carrier protein] ligase</fullName>
        <ecNumber evidence="7">6.2.1.69</ecNumber>
    </recommendedName>
    <alternativeName>
        <fullName evidence="8">L-cysteine--[L-cysteinyl-carrier protein] ligase</fullName>
    </alternativeName>
</protein>
<dbReference type="PROSITE" id="PS50075">
    <property type="entry name" value="CARRIER"/>
    <property type="match status" value="2"/>
</dbReference>
<dbReference type="AlphaFoldDB" id="A0A1L5P9P7"/>
<comment type="pathway">
    <text evidence="2">Siderophore biosynthesis.</text>
</comment>
<dbReference type="InterPro" id="IPR029058">
    <property type="entry name" value="AB_hydrolase_fold"/>
</dbReference>
<evidence type="ECO:0000256" key="2">
    <source>
        <dbReference type="ARBA" id="ARBA00004924"/>
    </source>
</evidence>
<dbReference type="SMART" id="SM00823">
    <property type="entry name" value="PKS_PP"/>
    <property type="match status" value="2"/>
</dbReference>
<dbReference type="Pfam" id="PF00668">
    <property type="entry name" value="Condensation"/>
    <property type="match status" value="1"/>
</dbReference>
<dbReference type="GO" id="GO:0016874">
    <property type="term" value="F:ligase activity"/>
    <property type="evidence" value="ECO:0007669"/>
    <property type="project" value="UniProtKB-KW"/>
</dbReference>
<dbReference type="EC" id="6.2.1.69" evidence="7"/>
<dbReference type="InterPro" id="IPR009081">
    <property type="entry name" value="PP-bd_ACP"/>
</dbReference>
<dbReference type="InterPro" id="IPR006162">
    <property type="entry name" value="Ppantetheine_attach_site"/>
</dbReference>
<dbReference type="Gene3D" id="3.30.559.30">
    <property type="entry name" value="Nonribosomal peptide synthetase, condensation domain"/>
    <property type="match status" value="1"/>
</dbReference>
<dbReference type="FunFam" id="3.30.559.10:FF:000023">
    <property type="entry name" value="Non-ribosomal peptide synthetase"/>
    <property type="match status" value="1"/>
</dbReference>
<evidence type="ECO:0000313" key="12">
    <source>
        <dbReference type="Proteomes" id="UP000185109"/>
    </source>
</evidence>
<dbReference type="Gene3D" id="3.30.300.30">
    <property type="match status" value="1"/>
</dbReference>
<dbReference type="GO" id="GO:0044550">
    <property type="term" value="P:secondary metabolite biosynthetic process"/>
    <property type="evidence" value="ECO:0007669"/>
    <property type="project" value="TreeGrafter"/>
</dbReference>
<evidence type="ECO:0000256" key="7">
    <source>
        <dbReference type="ARBA" id="ARBA00066651"/>
    </source>
</evidence>
<dbReference type="Gene3D" id="1.10.1200.10">
    <property type="entry name" value="ACP-like"/>
    <property type="match status" value="1"/>
</dbReference>
<dbReference type="InterPro" id="IPR057737">
    <property type="entry name" value="Condensation_MtbB-like"/>
</dbReference>
<evidence type="ECO:0000256" key="4">
    <source>
        <dbReference type="ARBA" id="ARBA00022553"/>
    </source>
</evidence>
<feature type="domain" description="Carrier" evidence="10">
    <location>
        <begin position="3"/>
        <end position="76"/>
    </location>
</feature>
<dbReference type="Pfam" id="PF00550">
    <property type="entry name" value="PP-binding"/>
    <property type="match status" value="2"/>
</dbReference>
<dbReference type="Gene3D" id="3.30.559.10">
    <property type="entry name" value="Chloramphenicol acetyltransferase-like domain"/>
    <property type="match status" value="1"/>
</dbReference>
<keyword evidence="4" id="KW-0597">Phosphoprotein</keyword>